<feature type="region of interest" description="Disordered" evidence="6">
    <location>
        <begin position="1"/>
        <end position="30"/>
    </location>
</feature>
<dbReference type="AlphaFoldDB" id="A0A059Y8B4"/>
<proteinExistence type="inferred from homology"/>
<protein>
    <recommendedName>
        <fullName evidence="4 5">Small ribosomal subunit protein uS2</fullName>
    </recommendedName>
</protein>
<evidence type="ECO:0000256" key="1">
    <source>
        <dbReference type="ARBA" id="ARBA00006242"/>
    </source>
</evidence>
<evidence type="ECO:0000256" key="2">
    <source>
        <dbReference type="ARBA" id="ARBA00022980"/>
    </source>
</evidence>
<dbReference type="GO" id="GO:0003735">
    <property type="term" value="F:structural constituent of ribosome"/>
    <property type="evidence" value="ECO:0007669"/>
    <property type="project" value="InterPro"/>
</dbReference>
<gene>
    <name evidence="5 7" type="primary">rpsB</name>
    <name evidence="7" type="ORF">K668_01380</name>
</gene>
<dbReference type="Pfam" id="PF00318">
    <property type="entry name" value="Ribosomal_S2"/>
    <property type="match status" value="1"/>
</dbReference>
<evidence type="ECO:0000256" key="5">
    <source>
        <dbReference type="HAMAP-Rule" id="MF_00291"/>
    </source>
</evidence>
<dbReference type="Gene3D" id="3.40.50.10490">
    <property type="entry name" value="Glucose-6-phosphate isomerase like protein, domain 1"/>
    <property type="match status" value="1"/>
</dbReference>
<dbReference type="RefSeq" id="WP_013954699.1">
    <property type="nucleotide sequence ID" value="NZ_CP005933.1"/>
</dbReference>
<dbReference type="InterPro" id="IPR001865">
    <property type="entry name" value="Ribosomal_uS2"/>
</dbReference>
<dbReference type="EMBL" id="CP005933">
    <property type="protein sequence ID" value="AIA33862.1"/>
    <property type="molecule type" value="Genomic_DNA"/>
</dbReference>
<evidence type="ECO:0000256" key="4">
    <source>
        <dbReference type="ARBA" id="ARBA00035256"/>
    </source>
</evidence>
<evidence type="ECO:0000256" key="6">
    <source>
        <dbReference type="SAM" id="MobiDB-lite"/>
    </source>
</evidence>
<comment type="similarity">
    <text evidence="1 5">Belongs to the universal ribosomal protein uS2 family.</text>
</comment>
<dbReference type="Proteomes" id="UP000027182">
    <property type="component" value="Chromosome"/>
</dbReference>
<keyword evidence="3 5" id="KW-0687">Ribonucleoprotein</keyword>
<reference evidence="7 8" key="1">
    <citation type="submission" date="2013-04" db="EMBL/GenBank/DDBJ databases">
        <authorList>
            <person name="Lin L."/>
            <person name="Zeng Z."/>
            <person name="Xie J."/>
            <person name="Luo L."/>
            <person name="Yang Z."/>
            <person name="Liang W."/>
            <person name="Lin H."/>
            <person name="Dong C."/>
            <person name="Sun Y."/>
        </authorList>
    </citation>
    <scope>NUCLEOTIDE SEQUENCE [LARGE SCALE GENOMIC DNA]</scope>
    <source>
        <strain evidence="7 8">CQ-W70</strain>
    </source>
</reference>
<dbReference type="InterPro" id="IPR005706">
    <property type="entry name" value="Ribosomal_uS2_bac/mit/plastid"/>
</dbReference>
<dbReference type="SUPFAM" id="SSF52313">
    <property type="entry name" value="Ribosomal protein S2"/>
    <property type="match status" value="1"/>
</dbReference>
<evidence type="ECO:0000313" key="7">
    <source>
        <dbReference type="EMBL" id="AIA33862.1"/>
    </source>
</evidence>
<dbReference type="GO" id="GO:0022627">
    <property type="term" value="C:cytosolic small ribosomal subunit"/>
    <property type="evidence" value="ECO:0007669"/>
    <property type="project" value="TreeGrafter"/>
</dbReference>
<name>A0A059Y8B4_MYCBV</name>
<dbReference type="KEGG" id="mbq:K668_01380"/>
<dbReference type="Gene3D" id="1.10.287.610">
    <property type="entry name" value="Helix hairpin bin"/>
    <property type="match status" value="1"/>
</dbReference>
<evidence type="ECO:0000313" key="8">
    <source>
        <dbReference type="Proteomes" id="UP000027182"/>
    </source>
</evidence>
<keyword evidence="2 5" id="KW-0689">Ribosomal protein</keyword>
<dbReference type="GO" id="GO:0006412">
    <property type="term" value="P:translation"/>
    <property type="evidence" value="ECO:0007669"/>
    <property type="project" value="UniProtKB-UniRule"/>
</dbReference>
<dbReference type="HOGENOM" id="CLU_040318_0_0_14"/>
<dbReference type="PANTHER" id="PTHR12534">
    <property type="entry name" value="30S RIBOSOMAL PROTEIN S2 PROKARYOTIC AND ORGANELLAR"/>
    <property type="match status" value="1"/>
</dbReference>
<dbReference type="NCBIfam" id="TIGR01011">
    <property type="entry name" value="rpsB_bact"/>
    <property type="match status" value="1"/>
</dbReference>
<accession>A0A059Y8B4</accession>
<dbReference type="PANTHER" id="PTHR12534:SF0">
    <property type="entry name" value="SMALL RIBOSOMAL SUBUNIT PROTEIN US2M"/>
    <property type="match status" value="1"/>
</dbReference>
<dbReference type="InterPro" id="IPR023591">
    <property type="entry name" value="Ribosomal_uS2_flav_dom_sf"/>
</dbReference>
<dbReference type="PATRIC" id="fig|1316930.3.peg.286"/>
<dbReference type="CDD" id="cd01425">
    <property type="entry name" value="RPS2"/>
    <property type="match status" value="1"/>
</dbReference>
<dbReference type="HAMAP" id="MF_00291_B">
    <property type="entry name" value="Ribosomal_uS2_B"/>
    <property type="match status" value="1"/>
</dbReference>
<dbReference type="PRINTS" id="PR00395">
    <property type="entry name" value="RIBOSOMALS2"/>
</dbReference>
<feature type="compositionally biased region" description="Basic and acidic residues" evidence="6">
    <location>
        <begin position="18"/>
        <end position="30"/>
    </location>
</feature>
<organism evidence="7 8">
    <name type="scientific">Mycoplasmopsis bovis CQ-W70</name>
    <dbReference type="NCBI Taxonomy" id="1316930"/>
    <lineage>
        <taxon>Bacteria</taxon>
        <taxon>Bacillati</taxon>
        <taxon>Mycoplasmatota</taxon>
        <taxon>Mycoplasmoidales</taxon>
        <taxon>Metamycoplasmataceae</taxon>
        <taxon>Mycoplasmopsis</taxon>
    </lineage>
</organism>
<sequence length="317" mass="35519">MENENLKVEQATTAENNIAEKADDSKASKEVKPTIVSREKLLEAGTYFGHKKSMWNPKMKEFLYPQSKRGMHMINTNVTLQRLEFAYNILNKFVAKNPRTTFIFVGTKKQAKDTIKENALRTGSFYVSERWLGGTLTNASTIFKRVKVMEELEAQAAKKFQGYTKKEGLIKQKELDKLHKNLDGIRKMQSLPSFMIVADPNVDAIAVKEARSKGVKVIGILDSNSNPDAVDFGIPANDDSAKSITLIMTILADAIATARGGKAKFAYQGDDKVILPEFKTDRVQNPRFVNQRRSFEQTGAQTVRNVEKTTTSAEVTE</sequence>
<evidence type="ECO:0000256" key="3">
    <source>
        <dbReference type="ARBA" id="ARBA00023274"/>
    </source>
</evidence>